<dbReference type="Pfam" id="PF20132">
    <property type="entry name" value="DUF6522"/>
    <property type="match status" value="1"/>
</dbReference>
<organism evidence="1 2">
    <name type="scientific">Roseobacter denitrificans (strain ATCC 33942 / OCh 114)</name>
    <name type="common">Erythrobacter sp. (strain OCh 114)</name>
    <name type="synonym">Roseobacter denitrificans</name>
    <dbReference type="NCBI Taxonomy" id="375451"/>
    <lineage>
        <taxon>Bacteria</taxon>
        <taxon>Pseudomonadati</taxon>
        <taxon>Pseudomonadota</taxon>
        <taxon>Alphaproteobacteria</taxon>
        <taxon>Rhodobacterales</taxon>
        <taxon>Roseobacteraceae</taxon>
        <taxon>Roseobacter</taxon>
    </lineage>
</organism>
<dbReference type="HOGENOM" id="CLU_166865_0_0_5"/>
<dbReference type="EMBL" id="CP000362">
    <property type="protein sequence ID" value="ABG31317.1"/>
    <property type="molecule type" value="Genomic_DNA"/>
</dbReference>
<keyword evidence="2" id="KW-1185">Reference proteome</keyword>
<name>Q169M6_ROSDO</name>
<protein>
    <submittedName>
        <fullName evidence="1">Uncharacterized protein</fullName>
    </submittedName>
</protein>
<reference evidence="1 2" key="1">
    <citation type="journal article" date="2007" name="J. Bacteriol.">
        <title>The complete genome sequence of Roseobacter denitrificans reveals a mixotrophic rather than photosynthetic metabolism.</title>
        <authorList>
            <person name="Swingley W.D."/>
            <person name="Sadekar S."/>
            <person name="Mastrian S.D."/>
            <person name="Matthies H.J."/>
            <person name="Hao J."/>
            <person name="Ramos H."/>
            <person name="Acharya C.R."/>
            <person name="Conrad A.L."/>
            <person name="Taylor H.L."/>
            <person name="Dejesa L.C."/>
            <person name="Shah M.K."/>
            <person name="O'huallachain M.E."/>
            <person name="Lince M.T."/>
            <person name="Blankenship R.E."/>
            <person name="Beatty J.T."/>
            <person name="Touchman J.W."/>
        </authorList>
    </citation>
    <scope>NUCLEOTIDE SEQUENCE [LARGE SCALE GENOMIC DNA]</scope>
    <source>
        <strain evidence="2">ATCC 33942 / OCh 114</strain>
    </source>
</reference>
<dbReference type="Proteomes" id="UP000007029">
    <property type="component" value="Chromosome"/>
</dbReference>
<dbReference type="OrthoDB" id="8238457at2"/>
<evidence type="ECO:0000313" key="1">
    <source>
        <dbReference type="EMBL" id="ABG31317.1"/>
    </source>
</evidence>
<dbReference type="KEGG" id="rde:RD1_1693"/>
<gene>
    <name evidence="1" type="ordered locus">RD1_1693</name>
</gene>
<evidence type="ECO:0000313" key="2">
    <source>
        <dbReference type="Proteomes" id="UP000007029"/>
    </source>
</evidence>
<accession>Q169M6</accession>
<sequence length="96" mass="10320">MKQVEINESGFVVDATLLAEAFALEPGDVQGLMRKGEITSLSETGVGEDAGRARLTFHYGDRALRLVVDQTGAILKRTSFTAKSRTPARADIAPEV</sequence>
<dbReference type="STRING" id="375451.RD1_1693"/>
<dbReference type="RefSeq" id="WP_011567936.1">
    <property type="nucleotide sequence ID" value="NC_008209.1"/>
</dbReference>
<dbReference type="eggNOG" id="ENOG503134P">
    <property type="taxonomic scope" value="Bacteria"/>
</dbReference>
<dbReference type="AlphaFoldDB" id="Q169M6"/>
<dbReference type="InterPro" id="IPR045389">
    <property type="entry name" value="DUF6522"/>
</dbReference>
<proteinExistence type="predicted"/>